<dbReference type="InterPro" id="IPR011075">
    <property type="entry name" value="TetR_C"/>
</dbReference>
<evidence type="ECO:0000313" key="6">
    <source>
        <dbReference type="EMBL" id="WAL41866.1"/>
    </source>
</evidence>
<evidence type="ECO:0000313" key="7">
    <source>
        <dbReference type="Proteomes" id="UP001163127"/>
    </source>
</evidence>
<dbReference type="InterPro" id="IPR036271">
    <property type="entry name" value="Tet_transcr_reg_TetR-rel_C_sf"/>
</dbReference>
<dbReference type="RefSeq" id="WP_101559929.1">
    <property type="nucleotide sequence ID" value="NZ_CP113787.1"/>
</dbReference>
<organism evidence="6 7">
    <name type="scientific">Actinomyces naeslundii</name>
    <dbReference type="NCBI Taxonomy" id="1655"/>
    <lineage>
        <taxon>Bacteria</taxon>
        <taxon>Bacillati</taxon>
        <taxon>Actinomycetota</taxon>
        <taxon>Actinomycetes</taxon>
        <taxon>Actinomycetales</taxon>
        <taxon>Actinomycetaceae</taxon>
        <taxon>Actinomyces</taxon>
    </lineage>
</organism>
<feature type="DNA-binding region" description="H-T-H motif" evidence="4">
    <location>
        <begin position="44"/>
        <end position="63"/>
    </location>
</feature>
<keyword evidence="3" id="KW-0804">Transcription</keyword>
<dbReference type="Pfam" id="PF00440">
    <property type="entry name" value="TetR_N"/>
    <property type="match status" value="1"/>
</dbReference>
<dbReference type="PROSITE" id="PS50977">
    <property type="entry name" value="HTH_TETR_2"/>
    <property type="match status" value="1"/>
</dbReference>
<dbReference type="PANTHER" id="PTHR30055">
    <property type="entry name" value="HTH-TYPE TRANSCRIPTIONAL REGULATOR RUTR"/>
    <property type="match status" value="1"/>
</dbReference>
<dbReference type="GO" id="GO:0003700">
    <property type="term" value="F:DNA-binding transcription factor activity"/>
    <property type="evidence" value="ECO:0007669"/>
    <property type="project" value="TreeGrafter"/>
</dbReference>
<dbReference type="PROSITE" id="PS01081">
    <property type="entry name" value="HTH_TETR_1"/>
    <property type="match status" value="1"/>
</dbReference>
<evidence type="ECO:0000256" key="3">
    <source>
        <dbReference type="ARBA" id="ARBA00023163"/>
    </source>
</evidence>
<dbReference type="GO" id="GO:0000976">
    <property type="term" value="F:transcription cis-regulatory region binding"/>
    <property type="evidence" value="ECO:0007669"/>
    <property type="project" value="TreeGrafter"/>
</dbReference>
<dbReference type="Proteomes" id="UP001163127">
    <property type="component" value="Chromosome"/>
</dbReference>
<evidence type="ECO:0000259" key="5">
    <source>
        <dbReference type="PROSITE" id="PS50977"/>
    </source>
</evidence>
<evidence type="ECO:0000256" key="4">
    <source>
        <dbReference type="PROSITE-ProRule" id="PRU00335"/>
    </source>
</evidence>
<dbReference type="AlphaFoldDB" id="A0AA47FGE3"/>
<proteinExistence type="predicted"/>
<evidence type="ECO:0000256" key="2">
    <source>
        <dbReference type="ARBA" id="ARBA00023125"/>
    </source>
</evidence>
<dbReference type="PANTHER" id="PTHR30055:SF148">
    <property type="entry name" value="TETR-FAMILY TRANSCRIPTIONAL REGULATOR"/>
    <property type="match status" value="1"/>
</dbReference>
<dbReference type="Gene3D" id="1.10.10.60">
    <property type="entry name" value="Homeodomain-like"/>
    <property type="match status" value="1"/>
</dbReference>
<dbReference type="Gene3D" id="1.10.357.10">
    <property type="entry name" value="Tetracycline Repressor, domain 2"/>
    <property type="match status" value="1"/>
</dbReference>
<accession>A0AA47FGE3</accession>
<reference evidence="6" key="1">
    <citation type="submission" date="2022-11" db="EMBL/GenBank/DDBJ databases">
        <title>Dental biofilm bacteria. Genome sequencing and assembly.</title>
        <authorList>
            <person name="Robertsson C."/>
        </authorList>
    </citation>
    <scope>NUCLEOTIDE SEQUENCE</scope>
    <source>
        <strain evidence="6">CW</strain>
    </source>
</reference>
<dbReference type="EMBL" id="CP113787">
    <property type="protein sequence ID" value="WAL41866.1"/>
    <property type="molecule type" value="Genomic_DNA"/>
</dbReference>
<name>A0AA47FGE3_ACTNA</name>
<dbReference type="PRINTS" id="PR00455">
    <property type="entry name" value="HTHTETR"/>
</dbReference>
<evidence type="ECO:0000256" key="1">
    <source>
        <dbReference type="ARBA" id="ARBA00023015"/>
    </source>
</evidence>
<feature type="domain" description="HTH tetR-type" evidence="5">
    <location>
        <begin position="21"/>
        <end position="81"/>
    </location>
</feature>
<dbReference type="InterPro" id="IPR023772">
    <property type="entry name" value="DNA-bd_HTH_TetR-type_CS"/>
</dbReference>
<dbReference type="SUPFAM" id="SSF48498">
    <property type="entry name" value="Tetracyclin repressor-like, C-terminal domain"/>
    <property type="match status" value="1"/>
</dbReference>
<dbReference type="SUPFAM" id="SSF46689">
    <property type="entry name" value="Homeodomain-like"/>
    <property type="match status" value="1"/>
</dbReference>
<gene>
    <name evidence="6" type="ORF">OFA60_07190</name>
</gene>
<sequence length="215" mass="22237">MNAVGSQAPRSKRAPGRPVDAALGPAIMLAVRDLLAESGYAALTTAAVARRAGVSTATLYRRWPTKRELVLASTRRMIETGVADEAVGSGAAVAEDFDTGSLRGDLQAFIAHKNRALSGATGQAVLSLLGELPQDPELKELLLGELLAATRSHLEQIRDQARARGEGASDLDPHAGARLVLGAVLAGIAFAAGGDEAEPLSDVEQDLLLRALGCG</sequence>
<dbReference type="InterPro" id="IPR001647">
    <property type="entry name" value="HTH_TetR"/>
</dbReference>
<dbReference type="InterPro" id="IPR050109">
    <property type="entry name" value="HTH-type_TetR-like_transc_reg"/>
</dbReference>
<keyword evidence="2 4" id="KW-0238">DNA-binding</keyword>
<dbReference type="InterPro" id="IPR009057">
    <property type="entry name" value="Homeodomain-like_sf"/>
</dbReference>
<keyword evidence="1" id="KW-0805">Transcription regulation</keyword>
<dbReference type="Pfam" id="PF16859">
    <property type="entry name" value="TetR_C_11"/>
    <property type="match status" value="1"/>
</dbReference>
<protein>
    <submittedName>
        <fullName evidence="6">TetR/AcrR family transcriptional regulator</fullName>
    </submittedName>
</protein>